<evidence type="ECO:0000256" key="3">
    <source>
        <dbReference type="ARBA" id="ARBA00006883"/>
    </source>
</evidence>
<protein>
    <recommendedName>
        <fullName evidence="15">HPr kinase/phosphorylase</fullName>
        <shortName evidence="15">HPrK/P</shortName>
        <ecNumber evidence="15">2.7.11.-</ecNumber>
        <ecNumber evidence="15">2.7.4.-</ecNumber>
    </recommendedName>
    <alternativeName>
        <fullName evidence="15">HPr(Ser) kinase/phosphorylase</fullName>
    </alternativeName>
</protein>
<evidence type="ECO:0000256" key="7">
    <source>
        <dbReference type="ARBA" id="ARBA00022723"/>
    </source>
</evidence>
<evidence type="ECO:0000259" key="16">
    <source>
        <dbReference type="Pfam" id="PF02603"/>
    </source>
</evidence>
<feature type="region of interest" description="Important for the catalytic mechanism of both phosphorylation and dephosphorylation" evidence="15">
    <location>
        <begin position="201"/>
        <end position="210"/>
    </location>
</feature>
<dbReference type="GO" id="GO:0000155">
    <property type="term" value="F:phosphorelay sensor kinase activity"/>
    <property type="evidence" value="ECO:0007669"/>
    <property type="project" value="InterPro"/>
</dbReference>
<keyword evidence="11 15" id="KW-0460">Magnesium</keyword>
<accession>A0A0C5CE95</accession>
<dbReference type="Pfam" id="PF07475">
    <property type="entry name" value="Hpr_kinase_C"/>
    <property type="match status" value="1"/>
</dbReference>
<dbReference type="FunFam" id="3.40.1390.20:FF:000002">
    <property type="entry name" value="HPr kinase/phosphorylase"/>
    <property type="match status" value="1"/>
</dbReference>
<feature type="binding site" evidence="15">
    <location>
        <position position="160"/>
    </location>
    <ligand>
        <name>Mg(2+)</name>
        <dbReference type="ChEBI" id="CHEBI:18420"/>
    </ligand>
</feature>
<name>A0A0C5CE95_HEYCO</name>
<dbReference type="EC" id="2.7.11.-" evidence="15"/>
<evidence type="ECO:0000259" key="17">
    <source>
        <dbReference type="Pfam" id="PF07475"/>
    </source>
</evidence>
<proteinExistence type="inferred from homology"/>
<feature type="active site" description="Proton acceptor; for phosphorylation activity. Proton donor; for dephosphorylation activity" evidence="15">
    <location>
        <position position="177"/>
    </location>
</feature>
<dbReference type="HAMAP" id="MF_01249">
    <property type="entry name" value="HPr_kinase"/>
    <property type="match status" value="1"/>
</dbReference>
<dbReference type="GO" id="GO:0006109">
    <property type="term" value="P:regulation of carbohydrate metabolic process"/>
    <property type="evidence" value="ECO:0007669"/>
    <property type="project" value="UniProtKB-UniRule"/>
</dbReference>
<evidence type="ECO:0000256" key="14">
    <source>
        <dbReference type="ARBA" id="ARBA00047657"/>
    </source>
</evidence>
<keyword evidence="9 15" id="KW-0418">Kinase</keyword>
<keyword evidence="5 15" id="KW-0723">Serine/threonine-protein kinase</keyword>
<dbReference type="Gene3D" id="3.40.50.300">
    <property type="entry name" value="P-loop containing nucleotide triphosphate hydrolases"/>
    <property type="match status" value="1"/>
</dbReference>
<dbReference type="Pfam" id="PF02603">
    <property type="entry name" value="Hpr_kinase_N"/>
    <property type="match status" value="1"/>
</dbReference>
<evidence type="ECO:0000313" key="19">
    <source>
        <dbReference type="EMBL" id="KWZ83033.1"/>
    </source>
</evidence>
<feature type="active site" evidence="15">
    <location>
        <position position="243"/>
    </location>
</feature>
<dbReference type="EMBL" id="CP010525">
    <property type="protein sequence ID" value="AJO23905.1"/>
    <property type="molecule type" value="Genomic_DNA"/>
</dbReference>
<dbReference type="Proteomes" id="UP000070376">
    <property type="component" value="Unassembled WGS sequence"/>
</dbReference>
<dbReference type="FunFam" id="3.40.50.300:FF:000174">
    <property type="entry name" value="HPr kinase/phosphorylase"/>
    <property type="match status" value="1"/>
</dbReference>
<evidence type="ECO:0000256" key="5">
    <source>
        <dbReference type="ARBA" id="ARBA00022527"/>
    </source>
</evidence>
<evidence type="ECO:0000313" key="18">
    <source>
        <dbReference type="EMBL" id="AJO23905.1"/>
    </source>
</evidence>
<dbReference type="Proteomes" id="UP000032024">
    <property type="component" value="Chromosome"/>
</dbReference>
<dbReference type="GO" id="GO:0005524">
    <property type="term" value="F:ATP binding"/>
    <property type="evidence" value="ECO:0007669"/>
    <property type="project" value="UniProtKB-UniRule"/>
</dbReference>
<keyword evidence="6 15" id="KW-0808">Transferase</keyword>
<keyword evidence="12 15" id="KW-0511">Multifunctional enzyme</keyword>
<feature type="domain" description="HPr(Ser) kinase/phosphorylase N-terminal" evidence="16">
    <location>
        <begin position="4"/>
        <end position="127"/>
    </location>
</feature>
<dbReference type="EMBL" id="LRPN01000047">
    <property type="protein sequence ID" value="KWZ83033.1"/>
    <property type="molecule type" value="Genomic_DNA"/>
</dbReference>
<evidence type="ECO:0000256" key="13">
    <source>
        <dbReference type="ARBA" id="ARBA00023277"/>
    </source>
</evidence>
<evidence type="ECO:0000256" key="1">
    <source>
        <dbReference type="ARBA" id="ARBA00001120"/>
    </source>
</evidence>
<dbReference type="GO" id="GO:0004712">
    <property type="term" value="F:protein serine/threonine/tyrosine kinase activity"/>
    <property type="evidence" value="ECO:0007669"/>
    <property type="project" value="UniProtKB-UniRule"/>
</dbReference>
<feature type="active site" evidence="15">
    <location>
        <position position="159"/>
    </location>
</feature>
<dbReference type="GO" id="GO:0000287">
    <property type="term" value="F:magnesium ion binding"/>
    <property type="evidence" value="ECO:0007669"/>
    <property type="project" value="UniProtKB-UniRule"/>
</dbReference>
<gene>
    <name evidence="15" type="primary">hprK</name>
    <name evidence="19" type="ORF">HMPREF3213_01518</name>
    <name evidence="18" type="ORF">SB48_HM08orf04968</name>
</gene>
<dbReference type="GeneID" id="93260558"/>
<dbReference type="AlphaFoldDB" id="A0A0C5CE95"/>
<evidence type="ECO:0000256" key="6">
    <source>
        <dbReference type="ARBA" id="ARBA00022679"/>
    </source>
</evidence>
<keyword evidence="10 15" id="KW-0067">ATP-binding</keyword>
<dbReference type="PANTHER" id="PTHR30305">
    <property type="entry name" value="PROTEIN YJDM-RELATED"/>
    <property type="match status" value="1"/>
</dbReference>
<reference evidence="21" key="3">
    <citation type="submission" date="2016-01" db="EMBL/GenBank/DDBJ databases">
        <authorList>
            <person name="Mitreva M."/>
            <person name="Pepin K.H."/>
            <person name="Mihindukulasuriya K.A."/>
            <person name="Fulton R."/>
            <person name="Fronick C."/>
            <person name="O'Laughlin M."/>
            <person name="Miner T."/>
            <person name="Herter B."/>
            <person name="Rosa B.A."/>
            <person name="Cordes M."/>
            <person name="Tomlinson C."/>
            <person name="Wollam A."/>
            <person name="Palsikar V.B."/>
            <person name="Mardis E.R."/>
            <person name="Wilson R.K."/>
        </authorList>
    </citation>
    <scope>NUCLEOTIDE SEQUENCE [LARGE SCALE GENOMIC DNA]</scope>
    <source>
        <strain evidence="21">GED7749B</strain>
    </source>
</reference>
<comment type="cofactor">
    <cofactor evidence="2 15">
        <name>Mg(2+)</name>
        <dbReference type="ChEBI" id="CHEBI:18420"/>
    </cofactor>
</comment>
<organism evidence="19 21">
    <name type="scientific">Heyndrickxia coagulans</name>
    <name type="common">Weizmannia coagulans</name>
    <dbReference type="NCBI Taxonomy" id="1398"/>
    <lineage>
        <taxon>Bacteria</taxon>
        <taxon>Bacillati</taxon>
        <taxon>Bacillota</taxon>
        <taxon>Bacilli</taxon>
        <taxon>Bacillales</taxon>
        <taxon>Bacillaceae</taxon>
        <taxon>Heyndrickxia</taxon>
    </lineage>
</organism>
<keyword evidence="13 15" id="KW-0119">Carbohydrate metabolism</keyword>
<reference evidence="18" key="1">
    <citation type="submission" date="2015-01" db="EMBL/GenBank/DDBJ databases">
        <title>Comparative genome analysis of Bacillus coagulans HM-08, Clostridium butyricum HM-68, Bacillus subtilis HM-66 and Bacillus licheniformis BL-09.</title>
        <authorList>
            <person name="Zhang H."/>
        </authorList>
    </citation>
    <scope>NUCLEOTIDE SEQUENCE [LARGE SCALE GENOMIC DNA]</scope>
    <source>
        <strain evidence="18">HM-08</strain>
    </source>
</reference>
<keyword evidence="8 15" id="KW-0547">Nucleotide-binding</keyword>
<evidence type="ECO:0000256" key="2">
    <source>
        <dbReference type="ARBA" id="ARBA00001946"/>
    </source>
</evidence>
<dbReference type="EC" id="2.7.4.-" evidence="15"/>
<keyword evidence="7 15" id="KW-0479">Metal-binding</keyword>
<comment type="catalytic activity">
    <reaction evidence="14 15">
        <text>[HPr protein]-O-phospho-L-serine + phosphate + H(+) = [HPr protein]-L-serine + diphosphate</text>
        <dbReference type="Rhea" id="RHEA:46604"/>
        <dbReference type="Rhea" id="RHEA-COMP:11602"/>
        <dbReference type="Rhea" id="RHEA-COMP:11603"/>
        <dbReference type="ChEBI" id="CHEBI:15378"/>
        <dbReference type="ChEBI" id="CHEBI:29999"/>
        <dbReference type="ChEBI" id="CHEBI:33019"/>
        <dbReference type="ChEBI" id="CHEBI:43474"/>
        <dbReference type="ChEBI" id="CHEBI:83421"/>
    </reaction>
</comment>
<comment type="function">
    <text evidence="15">Catalyzes the ATP- as well as the pyrophosphate-dependent phosphorylation of a specific serine residue in HPr, a phosphocarrier protein of the phosphoenolpyruvate-dependent sugar phosphotransferase system (PTS). HprK/P also catalyzes the pyrophosphate-producing, inorganic phosphate-dependent dephosphorylation (phosphorolysis) of seryl-phosphorylated HPr (P-Ser-HPr). The two antagonistic activities of HprK/P are regulated by several intracellular metabolites, which change their concentration in response to the absence or presence of rapidly metabolisable carbon sources (glucose, fructose, etc.) in the growth medium. Also phosphorylates/dephosphorylates the HPr-like catabolite repression protein crh on a specific serine residue. Therefore, by controlling the phosphorylation state of HPr and crh, HPrK/P is a sensor enzyme that plays a major role in the regulation of carbon metabolism and sugar transport: it mediates carbon catabolite repression (CCR), and regulates PTS-catalyzed carbohydrate uptake and inducer exclusion.</text>
</comment>
<evidence type="ECO:0000256" key="10">
    <source>
        <dbReference type="ARBA" id="ARBA00022840"/>
    </source>
</evidence>
<dbReference type="InterPro" id="IPR011126">
    <property type="entry name" value="Hpr_kin/Pase_Hpr_N"/>
</dbReference>
<evidence type="ECO:0000256" key="4">
    <source>
        <dbReference type="ARBA" id="ARBA00011643"/>
    </source>
</evidence>
<dbReference type="InterPro" id="IPR003755">
    <property type="entry name" value="HPr(Ser)_kin/Pase"/>
</dbReference>
<dbReference type="SUPFAM" id="SSF53795">
    <property type="entry name" value="PEP carboxykinase-like"/>
    <property type="match status" value="1"/>
</dbReference>
<dbReference type="CDD" id="cd01918">
    <property type="entry name" value="HprK_C"/>
    <property type="match status" value="1"/>
</dbReference>
<evidence type="ECO:0000256" key="9">
    <source>
        <dbReference type="ARBA" id="ARBA00022777"/>
    </source>
</evidence>
<evidence type="ECO:0000256" key="15">
    <source>
        <dbReference type="HAMAP-Rule" id="MF_01249"/>
    </source>
</evidence>
<dbReference type="InterPro" id="IPR028979">
    <property type="entry name" value="Ser_kin/Pase_Hpr-like_N_sf"/>
</dbReference>
<evidence type="ECO:0000256" key="11">
    <source>
        <dbReference type="ARBA" id="ARBA00022842"/>
    </source>
</evidence>
<dbReference type="RefSeq" id="WP_014095830.1">
    <property type="nucleotide sequence ID" value="NZ_CP010525.1"/>
</dbReference>
<reference evidence="19" key="4">
    <citation type="submission" date="2016-01" db="EMBL/GenBank/DDBJ databases">
        <authorList>
            <person name="Oliw E.H."/>
        </authorList>
    </citation>
    <scope>NUCLEOTIDE SEQUENCE [LARGE SCALE GENOMIC DNA]</scope>
    <source>
        <strain evidence="19">GED7749B</strain>
    </source>
</reference>
<dbReference type="InterPro" id="IPR011104">
    <property type="entry name" value="Hpr_kin/Pase_C"/>
</dbReference>
<evidence type="ECO:0000313" key="20">
    <source>
        <dbReference type="Proteomes" id="UP000032024"/>
    </source>
</evidence>
<feature type="region of interest" description="Important for the catalytic mechanism of dephosphorylation" evidence="15">
    <location>
        <begin position="264"/>
        <end position="269"/>
    </location>
</feature>
<keyword evidence="20" id="KW-1185">Reference proteome</keyword>
<evidence type="ECO:0000313" key="21">
    <source>
        <dbReference type="Proteomes" id="UP000070376"/>
    </source>
</evidence>
<feature type="active site" evidence="15">
    <location>
        <position position="138"/>
    </location>
</feature>
<feature type="binding site" evidence="15">
    <location>
        <begin position="153"/>
        <end position="160"/>
    </location>
    <ligand>
        <name>ATP</name>
        <dbReference type="ChEBI" id="CHEBI:30616"/>
    </ligand>
</feature>
<dbReference type="PATRIC" id="fig|1398.18.peg.3075"/>
<comment type="similarity">
    <text evidence="3 15">Belongs to the HPrK/P family.</text>
</comment>
<reference evidence="20" key="2">
    <citation type="submission" date="2015-01" db="EMBL/GenBank/DDBJ databases">
        <title>Comparative genome analysis of Bacillus coagulans HM-08, Clostridium butyricum HM-68, Bacillus subtilis HM-66 and Bacillus paralicheniformis BL-09.</title>
        <authorList>
            <person name="Zhang H."/>
        </authorList>
    </citation>
    <scope>NUCLEOTIDE SEQUENCE [LARGE SCALE GENOMIC DNA]</scope>
    <source>
        <strain evidence="20">HM-08</strain>
    </source>
</reference>
<dbReference type="PANTHER" id="PTHR30305:SF1">
    <property type="entry name" value="HPR KINASE_PHOSPHORYLASE"/>
    <property type="match status" value="1"/>
</dbReference>
<sequence length="317" mass="35459">MAKVRVADMIKHFNLELISGEEGIHRPITTSDISRPGLEMTGFFDYYPADRIQLLGMTEITFSKRLSPEERKSRMDNLCSDITPGIVISRNLEVPDELIEASEEKSIPVMRTPMKTTRFSSRLTNYLEYKLAPATAIHGVLVDVYGVGVLITGKSGVGKSETALELVKRGHRLVADDCVEIVQEEEGSLIGHAPELIEHLLEIRGLGIINVMTLFGAGAVRSHKKITMIANLELWDEHKQYDRLGLDEEKVKILDTEITKMTVPVRPGRNLAIIIEVAAMNYRLKNMGVNAARQFTAKLANVIEEHEQGTEEEKNEP</sequence>
<comment type="subunit">
    <text evidence="4 15">Homohexamer.</text>
</comment>
<feature type="binding site" evidence="15">
    <location>
        <position position="202"/>
    </location>
    <ligand>
        <name>Mg(2+)</name>
        <dbReference type="ChEBI" id="CHEBI:18420"/>
    </ligand>
</feature>
<evidence type="ECO:0000256" key="12">
    <source>
        <dbReference type="ARBA" id="ARBA00023268"/>
    </source>
</evidence>
<dbReference type="InterPro" id="IPR027417">
    <property type="entry name" value="P-loop_NTPase"/>
</dbReference>
<dbReference type="Gene3D" id="3.40.1390.20">
    <property type="entry name" value="HprK N-terminal domain-like"/>
    <property type="match status" value="1"/>
</dbReference>
<feature type="domain" description="HPr kinase/phosphorylase C-terminal" evidence="17">
    <location>
        <begin position="130"/>
        <end position="298"/>
    </location>
</feature>
<comment type="miscellaneous">
    <text evidence="15">Both phosphorylation and phosphorolysis are carried out by the same active site and suggest a common mechanism for both reactions.</text>
</comment>
<dbReference type="GO" id="GO:0004674">
    <property type="term" value="F:protein serine/threonine kinase activity"/>
    <property type="evidence" value="ECO:0007669"/>
    <property type="project" value="UniProtKB-KW"/>
</dbReference>
<dbReference type="SUPFAM" id="SSF75138">
    <property type="entry name" value="HprK N-terminal domain-like"/>
    <property type="match status" value="1"/>
</dbReference>
<evidence type="ECO:0000256" key="8">
    <source>
        <dbReference type="ARBA" id="ARBA00022741"/>
    </source>
</evidence>
<dbReference type="STRING" id="1398.AB434_2206"/>
<comment type="catalytic activity">
    <reaction evidence="1 15">
        <text>[HPr protein]-L-serine + ATP = [HPr protein]-O-phospho-L-serine + ADP + H(+)</text>
        <dbReference type="Rhea" id="RHEA:46600"/>
        <dbReference type="Rhea" id="RHEA-COMP:11602"/>
        <dbReference type="Rhea" id="RHEA-COMP:11603"/>
        <dbReference type="ChEBI" id="CHEBI:15378"/>
        <dbReference type="ChEBI" id="CHEBI:29999"/>
        <dbReference type="ChEBI" id="CHEBI:30616"/>
        <dbReference type="ChEBI" id="CHEBI:83421"/>
        <dbReference type="ChEBI" id="CHEBI:456216"/>
    </reaction>
</comment>
<comment type="domain">
    <text evidence="15">The Walker A ATP-binding motif also binds Pi and PPi.</text>
</comment>
<dbReference type="NCBIfam" id="TIGR00679">
    <property type="entry name" value="hpr-ser"/>
    <property type="match status" value="1"/>
</dbReference>